<name>A0A0W8F7Z3_9ZZZZ</name>
<dbReference type="EMBL" id="LNQE01001470">
    <property type="protein sequence ID" value="KUG16996.1"/>
    <property type="molecule type" value="Genomic_DNA"/>
</dbReference>
<evidence type="ECO:0008006" key="2">
    <source>
        <dbReference type="Google" id="ProtNLM"/>
    </source>
</evidence>
<dbReference type="PIRSF" id="PIRSF004929">
    <property type="entry name" value="UCP004929"/>
    <property type="match status" value="1"/>
</dbReference>
<dbReference type="NCBIfam" id="TIGR03275">
    <property type="entry name" value="methan_mark_8"/>
    <property type="match status" value="1"/>
</dbReference>
<proteinExistence type="predicted"/>
<accession>A0A0W8F7Z3</accession>
<dbReference type="Pfam" id="PF09872">
    <property type="entry name" value="DUF2099"/>
    <property type="match status" value="1"/>
</dbReference>
<organism evidence="1">
    <name type="scientific">hydrocarbon metagenome</name>
    <dbReference type="NCBI Taxonomy" id="938273"/>
    <lineage>
        <taxon>unclassified sequences</taxon>
        <taxon>metagenomes</taxon>
        <taxon>ecological metagenomes</taxon>
    </lineage>
</organism>
<dbReference type="AlphaFoldDB" id="A0A0W8F7Z3"/>
<dbReference type="InterPro" id="IPR009181">
    <property type="entry name" value="Methan_mark_8"/>
</dbReference>
<sequence>MSEHLLEMAGARVRIRDGKVEVLTEPAIRSCPLRQDLYGIKIESKETVKRVIEEHMAELGMYGPKRVLELEDKPVSFGASEILSDALSGGLIDAAVLVCEGAGTVVAAKPAVLQAIGAHMTGLIRTEPIEEIQVGLEERGCILIDRQGTVDQVLGFERAVEAGYRRIAVTVAGARADDARALRERERALGAGATILAVHTTGISENEAQVLAECCDLVWSCASQSVRKVAGGKALIQIGIAIPVFALTPMGKRLILNRAMHFSGQLVLHRAGLPATPEGKQPEPLV</sequence>
<protein>
    <recommendedName>
        <fullName evidence="2">Methanogenesis marker protein 8</fullName>
    </recommendedName>
</protein>
<evidence type="ECO:0000313" key="1">
    <source>
        <dbReference type="EMBL" id="KUG16996.1"/>
    </source>
</evidence>
<comment type="caution">
    <text evidence="1">The sequence shown here is derived from an EMBL/GenBank/DDBJ whole genome shotgun (WGS) entry which is preliminary data.</text>
</comment>
<reference evidence="1" key="1">
    <citation type="journal article" date="2015" name="Proc. Natl. Acad. Sci. U.S.A.">
        <title>Networks of energetic and metabolic interactions define dynamics in microbial communities.</title>
        <authorList>
            <person name="Embree M."/>
            <person name="Liu J.K."/>
            <person name="Al-Bassam M.M."/>
            <person name="Zengler K."/>
        </authorList>
    </citation>
    <scope>NUCLEOTIDE SEQUENCE</scope>
</reference>
<gene>
    <name evidence="1" type="ORF">ASZ90_013317</name>
</gene>